<sequence length="81" mass="9647">MGLQNIIRWGVDLTLVAMLLAAVRRETGLVFAYERYDFTQLIRRYLTWGEYCFQRFVNHAQGDSRRFRKQLDGVDKFLESP</sequence>
<reference evidence="1 2" key="1">
    <citation type="submission" date="2017-04" db="EMBL/GenBank/DDBJ databases">
        <authorList>
            <person name="Afonso C.L."/>
            <person name="Miller P.J."/>
            <person name="Scott M.A."/>
            <person name="Spackman E."/>
            <person name="Goraichik I."/>
            <person name="Dimitrov K.M."/>
            <person name="Suarez D.L."/>
            <person name="Swayne D.E."/>
        </authorList>
    </citation>
    <scope>NUCLEOTIDE SEQUENCE [LARGE SCALE GENOMIC DNA]</scope>
</reference>
<keyword evidence="2" id="KW-1185">Reference proteome</keyword>
<dbReference type="AlphaFoldDB" id="A0A1X7QW79"/>
<dbReference type="InterPro" id="IPR013726">
    <property type="entry name" value="Mitofissin"/>
</dbReference>
<dbReference type="OrthoDB" id="16824at2759"/>
<protein>
    <submittedName>
        <fullName evidence="1">Uncharacterized protein</fullName>
    </submittedName>
</protein>
<accession>A0A1X7QW79</accession>
<evidence type="ECO:0000313" key="1">
    <source>
        <dbReference type="EMBL" id="SMN17695.1"/>
    </source>
</evidence>
<dbReference type="EMBL" id="FXLY01000002">
    <property type="protein sequence ID" value="SMN17695.1"/>
    <property type="molecule type" value="Genomic_DNA"/>
</dbReference>
<dbReference type="PANTHER" id="PTHR28075:SF1">
    <property type="entry name" value="DUF1748-DOMAIN-CONTAINING PROTEIN"/>
    <property type="match status" value="1"/>
</dbReference>
<organism evidence="1 2">
    <name type="scientific">Maudiozyma saulgeensis</name>
    <dbReference type="NCBI Taxonomy" id="1789683"/>
    <lineage>
        <taxon>Eukaryota</taxon>
        <taxon>Fungi</taxon>
        <taxon>Dikarya</taxon>
        <taxon>Ascomycota</taxon>
        <taxon>Saccharomycotina</taxon>
        <taxon>Saccharomycetes</taxon>
        <taxon>Saccharomycetales</taxon>
        <taxon>Saccharomycetaceae</taxon>
        <taxon>Maudiozyma</taxon>
    </lineage>
</organism>
<evidence type="ECO:0000313" key="2">
    <source>
        <dbReference type="Proteomes" id="UP000196158"/>
    </source>
</evidence>
<dbReference type="PANTHER" id="PTHR28075">
    <property type="entry name" value="CHROMOSOME 16, WHOLE GENOME SHOTGUN SEQUENCE"/>
    <property type="match status" value="1"/>
</dbReference>
<dbReference type="GO" id="GO:0005737">
    <property type="term" value="C:cytoplasm"/>
    <property type="evidence" value="ECO:0007669"/>
    <property type="project" value="TreeGrafter"/>
</dbReference>
<gene>
    <name evidence="1" type="ORF">KASA_0Q00297G</name>
</gene>
<dbReference type="Pfam" id="PF08520">
    <property type="entry name" value="Mitofissin"/>
    <property type="match status" value="1"/>
</dbReference>
<dbReference type="Proteomes" id="UP000196158">
    <property type="component" value="Unassembled WGS sequence"/>
</dbReference>
<proteinExistence type="predicted"/>
<name>A0A1X7QW79_9SACH</name>